<evidence type="ECO:0000256" key="7">
    <source>
        <dbReference type="ARBA" id="ARBA00023065"/>
    </source>
</evidence>
<dbReference type="SUPFAM" id="SSF56935">
    <property type="entry name" value="Porins"/>
    <property type="match status" value="1"/>
</dbReference>
<evidence type="ECO:0000256" key="1">
    <source>
        <dbReference type="ARBA" id="ARBA00004571"/>
    </source>
</evidence>
<dbReference type="Proteomes" id="UP001169862">
    <property type="component" value="Unassembled WGS sequence"/>
</dbReference>
<dbReference type="EMBL" id="JAUOPG010000002">
    <property type="protein sequence ID" value="MDO6452530.1"/>
    <property type="molecule type" value="Genomic_DNA"/>
</dbReference>
<dbReference type="InterPro" id="IPR033900">
    <property type="entry name" value="Gram_neg_porin_domain"/>
</dbReference>
<dbReference type="GO" id="GO:0046930">
    <property type="term" value="C:pore complex"/>
    <property type="evidence" value="ECO:0007669"/>
    <property type="project" value="UniProtKB-KW"/>
</dbReference>
<dbReference type="InterPro" id="IPR023614">
    <property type="entry name" value="Porin_dom_sf"/>
</dbReference>
<dbReference type="InterPro" id="IPR050298">
    <property type="entry name" value="Gram-neg_bact_OMP"/>
</dbReference>
<protein>
    <submittedName>
        <fullName evidence="13">Porin</fullName>
    </submittedName>
</protein>
<evidence type="ECO:0000256" key="4">
    <source>
        <dbReference type="ARBA" id="ARBA00022452"/>
    </source>
</evidence>
<evidence type="ECO:0000256" key="6">
    <source>
        <dbReference type="ARBA" id="ARBA00022729"/>
    </source>
</evidence>
<keyword evidence="9" id="KW-0472">Membrane</keyword>
<evidence type="ECO:0000313" key="14">
    <source>
        <dbReference type="Proteomes" id="UP001169862"/>
    </source>
</evidence>
<comment type="caution">
    <text evidence="13">The sequence shown here is derived from an EMBL/GenBank/DDBJ whole genome shotgun (WGS) entry which is preliminary data.</text>
</comment>
<keyword evidence="10" id="KW-0998">Cell outer membrane</keyword>
<evidence type="ECO:0000256" key="3">
    <source>
        <dbReference type="ARBA" id="ARBA00022448"/>
    </source>
</evidence>
<dbReference type="AlphaFoldDB" id="A0AAW7XEJ2"/>
<organism evidence="13 14">
    <name type="scientific">Neptunomonas phycophila</name>
    <dbReference type="NCBI Taxonomy" id="1572645"/>
    <lineage>
        <taxon>Bacteria</taxon>
        <taxon>Pseudomonadati</taxon>
        <taxon>Pseudomonadota</taxon>
        <taxon>Gammaproteobacteria</taxon>
        <taxon>Oceanospirillales</taxon>
        <taxon>Oceanospirillaceae</taxon>
        <taxon>Neptunomonas</taxon>
    </lineage>
</organism>
<dbReference type="GO" id="GO:0015288">
    <property type="term" value="F:porin activity"/>
    <property type="evidence" value="ECO:0007669"/>
    <property type="project" value="UniProtKB-KW"/>
</dbReference>
<dbReference type="Pfam" id="PF13609">
    <property type="entry name" value="Porin_4"/>
    <property type="match status" value="1"/>
</dbReference>
<sequence length="320" mass="33344">MKKSLIALAVAGALTAPMVAQADATLYGKLEAVLQAKEDNDVNLFMDDVIFGLKGSAETSVEGLTAIYKMEVELNEAAGPEAVDSEDASITTRYAYVGATGAFGTVLAGRVANPTDVVEGYGDVSNKAGALYYNPDRLGSTLAYLSPSFSGFDFYVAGIMDGAVSGTGTNGDDVDGYTLGANYMAGPLSLSVGYWEMEGTYVNGYGAGTDGDLTNILVGGSYAFGPLTLGLAYENLEDDSDEYELYGVSATYSAGAATPYIMYSQADDGSADADEWALGLNYALGKKASVGVEYSTVDADTDFANADEGDQFNVSYTVKF</sequence>
<evidence type="ECO:0000256" key="8">
    <source>
        <dbReference type="ARBA" id="ARBA00023114"/>
    </source>
</evidence>
<evidence type="ECO:0000256" key="5">
    <source>
        <dbReference type="ARBA" id="ARBA00022692"/>
    </source>
</evidence>
<name>A0AAW7XEJ2_9GAMM</name>
<reference evidence="13" key="1">
    <citation type="submission" date="2023-07" db="EMBL/GenBank/DDBJ databases">
        <title>Genome content predicts the carbon catabolic preferences of heterotrophic bacteria.</title>
        <authorList>
            <person name="Gralka M."/>
        </authorList>
    </citation>
    <scope>NUCLEOTIDE SEQUENCE</scope>
    <source>
        <strain evidence="13">I2M16</strain>
    </source>
</reference>
<comment type="subcellular location">
    <subcellularLocation>
        <location evidence="1">Cell outer membrane</location>
        <topology evidence="1">Multi-pass membrane protein</topology>
    </subcellularLocation>
</comment>
<comment type="subunit">
    <text evidence="2">Homotrimer.</text>
</comment>
<evidence type="ECO:0000259" key="12">
    <source>
        <dbReference type="Pfam" id="PF13609"/>
    </source>
</evidence>
<dbReference type="Gene3D" id="2.40.160.10">
    <property type="entry name" value="Porin"/>
    <property type="match status" value="1"/>
</dbReference>
<feature type="chain" id="PRO_5044003955" evidence="11">
    <location>
        <begin position="23"/>
        <end position="320"/>
    </location>
</feature>
<feature type="signal peptide" evidence="11">
    <location>
        <begin position="1"/>
        <end position="22"/>
    </location>
</feature>
<dbReference type="RefSeq" id="WP_215152263.1">
    <property type="nucleotide sequence ID" value="NZ_JAHHDZ010000015.1"/>
</dbReference>
<keyword evidence="4" id="KW-1134">Transmembrane beta strand</keyword>
<proteinExistence type="predicted"/>
<dbReference type="GO" id="GO:0009279">
    <property type="term" value="C:cell outer membrane"/>
    <property type="evidence" value="ECO:0007669"/>
    <property type="project" value="UniProtKB-SubCell"/>
</dbReference>
<evidence type="ECO:0000313" key="13">
    <source>
        <dbReference type="EMBL" id="MDO6452530.1"/>
    </source>
</evidence>
<gene>
    <name evidence="13" type="ORF">Q4490_03030</name>
</gene>
<dbReference type="PANTHER" id="PTHR34501:SF9">
    <property type="entry name" value="MAJOR OUTER MEMBRANE PROTEIN P.IA"/>
    <property type="match status" value="1"/>
</dbReference>
<evidence type="ECO:0000256" key="10">
    <source>
        <dbReference type="ARBA" id="ARBA00023237"/>
    </source>
</evidence>
<keyword evidence="7" id="KW-0406">Ion transport</keyword>
<dbReference type="PANTHER" id="PTHR34501">
    <property type="entry name" value="PROTEIN YDDL-RELATED"/>
    <property type="match status" value="1"/>
</dbReference>
<keyword evidence="6 11" id="KW-0732">Signal</keyword>
<feature type="domain" description="Porin" evidence="12">
    <location>
        <begin position="7"/>
        <end position="301"/>
    </location>
</feature>
<evidence type="ECO:0000256" key="11">
    <source>
        <dbReference type="SAM" id="SignalP"/>
    </source>
</evidence>
<dbReference type="CDD" id="cd00342">
    <property type="entry name" value="gram_neg_porins"/>
    <property type="match status" value="1"/>
</dbReference>
<keyword evidence="8" id="KW-0626">Porin</keyword>
<evidence type="ECO:0000256" key="9">
    <source>
        <dbReference type="ARBA" id="ARBA00023136"/>
    </source>
</evidence>
<evidence type="ECO:0000256" key="2">
    <source>
        <dbReference type="ARBA" id="ARBA00011233"/>
    </source>
</evidence>
<dbReference type="GO" id="GO:0006811">
    <property type="term" value="P:monoatomic ion transport"/>
    <property type="evidence" value="ECO:0007669"/>
    <property type="project" value="UniProtKB-KW"/>
</dbReference>
<keyword evidence="3" id="KW-0813">Transport</keyword>
<keyword evidence="5" id="KW-0812">Transmembrane</keyword>
<accession>A0AAW7XEJ2</accession>